<sequence length="73" mass="8089">AVYISGYSTVLDQFDFPDLEMVTMSETVNNTKQIVKVTNLLIIADCDTGYGGIHDIRRAAREYQKAGVAAVQY</sequence>
<dbReference type="Gene3D" id="3.20.20.60">
    <property type="entry name" value="Phosphoenolpyruvate-binding domains"/>
    <property type="match status" value="1"/>
</dbReference>
<protein>
    <recommendedName>
        <fullName evidence="3">PEP phosphonomutase related enzyme</fullName>
    </recommendedName>
</protein>
<gene>
    <name evidence="1" type="ORF">J07HQW2_00633</name>
</gene>
<dbReference type="PANTHER" id="PTHR42905">
    <property type="entry name" value="PHOSPHOENOLPYRUVATE CARBOXYLASE"/>
    <property type="match status" value="1"/>
</dbReference>
<organism evidence="1 2">
    <name type="scientific">Haloquadratum walsbyi J07HQW2</name>
    <dbReference type="NCBI Taxonomy" id="1238425"/>
    <lineage>
        <taxon>Archaea</taxon>
        <taxon>Methanobacteriati</taxon>
        <taxon>Methanobacteriota</taxon>
        <taxon>Stenosarchaea group</taxon>
        <taxon>Halobacteria</taxon>
        <taxon>Halobacteriales</taxon>
        <taxon>Haloferacaceae</taxon>
        <taxon>Haloquadratum</taxon>
    </lineage>
</organism>
<reference evidence="1 2" key="1">
    <citation type="journal article" date="2013" name="PLoS ONE">
        <title>Assembly-driven community genomics of a hypersaline microbial ecosystem.</title>
        <authorList>
            <person name="Podell S."/>
            <person name="Ugalde J.A."/>
            <person name="Narasingarao P."/>
            <person name="Banfield J.F."/>
            <person name="Heidelberg K.B."/>
            <person name="Allen E.E."/>
        </authorList>
    </citation>
    <scope>NUCLEOTIDE SEQUENCE [LARGE SCALE GENOMIC DNA]</scope>
    <source>
        <strain evidence="2">J07HQW2</strain>
    </source>
</reference>
<dbReference type="GO" id="GO:0003824">
    <property type="term" value="F:catalytic activity"/>
    <property type="evidence" value="ECO:0007669"/>
    <property type="project" value="InterPro"/>
</dbReference>
<evidence type="ECO:0000313" key="1">
    <source>
        <dbReference type="EMBL" id="ERG94199.1"/>
    </source>
</evidence>
<dbReference type="InterPro" id="IPR040442">
    <property type="entry name" value="Pyrv_kinase-like_dom_sf"/>
</dbReference>
<dbReference type="eggNOG" id="arCOG00582">
    <property type="taxonomic scope" value="Archaea"/>
</dbReference>
<accession>U1MUY0</accession>
<dbReference type="PANTHER" id="PTHR42905:SF5">
    <property type="entry name" value="CARBOXYVINYL-CARBOXYPHOSPHONATE PHOSPHORYLMUTASE, CHLOROPLASTIC"/>
    <property type="match status" value="1"/>
</dbReference>
<name>U1MUY0_9EURY</name>
<dbReference type="AlphaFoldDB" id="U1MUY0"/>
<feature type="non-terminal residue" evidence="1">
    <location>
        <position position="1"/>
    </location>
</feature>
<dbReference type="SUPFAM" id="SSF51621">
    <property type="entry name" value="Phosphoenolpyruvate/pyruvate domain"/>
    <property type="match status" value="1"/>
</dbReference>
<dbReference type="EMBL" id="KE356561">
    <property type="protein sequence ID" value="ERG94199.1"/>
    <property type="molecule type" value="Genomic_DNA"/>
</dbReference>
<dbReference type="InterPro" id="IPR015813">
    <property type="entry name" value="Pyrv/PenolPyrv_kinase-like_dom"/>
</dbReference>
<dbReference type="STRING" id="1238425.J07HQW2_00633"/>
<evidence type="ECO:0000313" key="2">
    <source>
        <dbReference type="Proteomes" id="UP000030710"/>
    </source>
</evidence>
<dbReference type="HOGENOM" id="CLU_2693297_0_0_2"/>
<evidence type="ECO:0008006" key="3">
    <source>
        <dbReference type="Google" id="ProtNLM"/>
    </source>
</evidence>
<dbReference type="Proteomes" id="UP000030710">
    <property type="component" value="Unassembled WGS sequence"/>
</dbReference>
<dbReference type="Pfam" id="PF13714">
    <property type="entry name" value="PEP_mutase"/>
    <property type="match status" value="1"/>
</dbReference>
<proteinExistence type="predicted"/>